<dbReference type="InterPro" id="IPR003675">
    <property type="entry name" value="Rce1/LyrA-like_dom"/>
</dbReference>
<evidence type="ECO:0000313" key="4">
    <source>
        <dbReference type="Proteomes" id="UP000031675"/>
    </source>
</evidence>
<dbReference type="PANTHER" id="PTHR35797:SF1">
    <property type="entry name" value="PROTEASE"/>
    <property type="match status" value="1"/>
</dbReference>
<dbReference type="RefSeq" id="WP_040271301.1">
    <property type="nucleotide sequence ID" value="NZ_JROO01000009.1"/>
</dbReference>
<feature type="transmembrane region" description="Helical" evidence="1">
    <location>
        <begin position="158"/>
        <end position="176"/>
    </location>
</feature>
<dbReference type="EMBL" id="JROO01000009">
    <property type="protein sequence ID" value="KIH99695.1"/>
    <property type="molecule type" value="Genomic_DNA"/>
</dbReference>
<dbReference type="AlphaFoldDB" id="A0A0C2JL85"/>
<dbReference type="STRING" id="183763.LP52_05475"/>
<keyword evidence="1" id="KW-0812">Transmembrane</keyword>
<feature type="transmembrane region" description="Helical" evidence="1">
    <location>
        <begin position="16"/>
        <end position="40"/>
    </location>
</feature>
<reference evidence="4" key="1">
    <citation type="journal article" date="2015" name="Chem. Biol.">
        <title>Structure, bioactivity, and resistance mechanism of streptomonomicin, an unusual lasso Peptide from an understudied halophilic actinomycete.</title>
        <authorList>
            <person name="Metelev M."/>
            <person name="Tietz J.I."/>
            <person name="Melby J.O."/>
            <person name="Blair P.M."/>
            <person name="Zhu L."/>
            <person name="Livnat I."/>
            <person name="Severinov K."/>
            <person name="Mitchell D.A."/>
        </authorList>
    </citation>
    <scope>NUCLEOTIDE SEQUENCE [LARGE SCALE GENOMIC DNA]</scope>
    <source>
        <strain evidence="4">YIM 90003</strain>
    </source>
</reference>
<dbReference type="OrthoDB" id="3693644at2"/>
<organism evidence="3 4">
    <name type="scientific">Streptomonospora alba</name>
    <dbReference type="NCBI Taxonomy" id="183763"/>
    <lineage>
        <taxon>Bacteria</taxon>
        <taxon>Bacillati</taxon>
        <taxon>Actinomycetota</taxon>
        <taxon>Actinomycetes</taxon>
        <taxon>Streptosporangiales</taxon>
        <taxon>Nocardiopsidaceae</taxon>
        <taxon>Streptomonospora</taxon>
    </lineage>
</organism>
<comment type="caution">
    <text evidence="3">The sequence shown here is derived from an EMBL/GenBank/DDBJ whole genome shotgun (WGS) entry which is preliminary data.</text>
</comment>
<accession>A0A0C2JL85</accession>
<dbReference type="GO" id="GO:0080120">
    <property type="term" value="P:CAAX-box protein maturation"/>
    <property type="evidence" value="ECO:0007669"/>
    <property type="project" value="UniProtKB-ARBA"/>
</dbReference>
<gene>
    <name evidence="3" type="ORF">LP52_05475</name>
</gene>
<dbReference type="PANTHER" id="PTHR35797">
    <property type="entry name" value="PROTEASE-RELATED"/>
    <property type="match status" value="1"/>
</dbReference>
<evidence type="ECO:0000259" key="2">
    <source>
        <dbReference type="Pfam" id="PF02517"/>
    </source>
</evidence>
<dbReference type="Proteomes" id="UP000031675">
    <property type="component" value="Unassembled WGS sequence"/>
</dbReference>
<name>A0A0C2JL85_9ACTN</name>
<dbReference type="InterPro" id="IPR042150">
    <property type="entry name" value="MmRce1-like"/>
</dbReference>
<keyword evidence="4" id="KW-1185">Reference proteome</keyword>
<dbReference type="Pfam" id="PF02517">
    <property type="entry name" value="Rce1-like"/>
    <property type="match status" value="1"/>
</dbReference>
<proteinExistence type="predicted"/>
<dbReference type="GO" id="GO:0004175">
    <property type="term" value="F:endopeptidase activity"/>
    <property type="evidence" value="ECO:0007669"/>
    <property type="project" value="UniProtKB-ARBA"/>
</dbReference>
<keyword evidence="1" id="KW-1133">Transmembrane helix</keyword>
<feature type="transmembrane region" description="Helical" evidence="1">
    <location>
        <begin position="52"/>
        <end position="71"/>
    </location>
</feature>
<sequence>MTTKRTSPQSGLRRPLVVFFALTFLFGWGALASLIAFGGLMEPVLGPPSGTHPVFVLAVYSPEFAALYVIWREGGLRDVRDHLRRLTLWRMPAGWWLFLLLAMPAGKYVSALLNGTAAEFPFSPWYMVLPALIPALLLGPIEELGWRGYAQPMLQRRFNPLVTSLVLGFFWGLWHLPAFLLSGTPQSAWSFGPFMLGAFALSIIMTPLFNVSRGSILIPALFHFQANIPAYPEGQPWENYVFALVAVVMVIWKRDHFFSRDGAVTDVVLRTR</sequence>
<protein>
    <recommendedName>
        <fullName evidence="2">CAAX prenyl protease 2/Lysostaphin resistance protein A-like domain-containing protein</fullName>
    </recommendedName>
</protein>
<keyword evidence="1" id="KW-0472">Membrane</keyword>
<feature type="transmembrane region" description="Helical" evidence="1">
    <location>
        <begin position="188"/>
        <end position="209"/>
    </location>
</feature>
<evidence type="ECO:0000313" key="3">
    <source>
        <dbReference type="EMBL" id="KIH99695.1"/>
    </source>
</evidence>
<feature type="transmembrane region" description="Helical" evidence="1">
    <location>
        <begin position="92"/>
        <end position="113"/>
    </location>
</feature>
<feature type="transmembrane region" description="Helical" evidence="1">
    <location>
        <begin position="125"/>
        <end position="146"/>
    </location>
</feature>
<evidence type="ECO:0000256" key="1">
    <source>
        <dbReference type="SAM" id="Phobius"/>
    </source>
</evidence>
<feature type="domain" description="CAAX prenyl protease 2/Lysostaphin resistance protein A-like" evidence="2">
    <location>
        <begin position="126"/>
        <end position="228"/>
    </location>
</feature>